<dbReference type="Proteomes" id="UP000028933">
    <property type="component" value="Chromosome"/>
</dbReference>
<feature type="domain" description="HNH nuclease" evidence="1">
    <location>
        <begin position="224"/>
        <end position="273"/>
    </location>
</feature>
<dbReference type="AlphaFoldDB" id="A0A077EHK3"/>
<proteinExistence type="predicted"/>
<reference evidence="2" key="1">
    <citation type="journal article" date="2013" name="Lancet">
        <title>First case of E anophelis outbreak in an intensive-care unit.</title>
        <authorList>
            <person name="Teo J."/>
            <person name="Tan S.Y."/>
            <person name="Tay M."/>
            <person name="Ding Y."/>
            <person name="Kjelleberg S."/>
            <person name="Givskov M."/>
            <person name="Lin R.T."/>
            <person name="Yang L."/>
        </authorList>
    </citation>
    <scope>NUCLEOTIDE SEQUENCE [LARGE SCALE GENOMIC DNA]</scope>
    <source>
        <strain evidence="2">NUHP1</strain>
    </source>
</reference>
<reference evidence="2" key="2">
    <citation type="journal article" date="2015" name="Genome Biol. Evol.">
        <title>Complete Genome Sequence and Transcriptomic Analysis of the Novel Pathogen Elizabethkingia anophelis in Response to Oxidative Stress.</title>
        <authorList>
            <person name="Li Y."/>
            <person name="Liu Y."/>
            <person name="Chew S.C."/>
            <person name="Tay M."/>
            <person name="Salido M.M."/>
            <person name="Teo J."/>
            <person name="Lauro F.M."/>
            <person name="Givskov M."/>
            <person name="Yang L."/>
        </authorList>
    </citation>
    <scope>NUCLEOTIDE SEQUENCE</scope>
    <source>
        <strain evidence="2">NUHP1</strain>
    </source>
</reference>
<dbReference type="Pfam" id="PF13391">
    <property type="entry name" value="HNH_2"/>
    <property type="match status" value="1"/>
</dbReference>
<gene>
    <name evidence="2" type="ORF">BD94_1859</name>
</gene>
<dbReference type="HOGENOM" id="CLU_055266_0_0_10"/>
<protein>
    <recommendedName>
        <fullName evidence="1">HNH nuclease domain-containing protein</fullName>
    </recommendedName>
</protein>
<dbReference type="eggNOG" id="COG3440">
    <property type="taxonomic scope" value="Bacteria"/>
</dbReference>
<name>A0A077EHK3_9FLAO</name>
<dbReference type="EMBL" id="CP007547">
    <property type="protein sequence ID" value="AIL45634.1"/>
    <property type="molecule type" value="Genomic_DNA"/>
</dbReference>
<dbReference type="KEGG" id="eao:BD94_1859"/>
<sequence length="319" mass="37155">MTENLWVLKTVHEDHITSLIDSYQDSLTEYYNYDSNVANSKQIKARDQAIIIDKKQILGYATIEQVKESIGEKIIRKCPICANTTIAIRKRKLPKYRCSKGHEFEMPVEETKIVNKYSAVFSSFNLINSQNRDLKQLRQYYINKYNPNMSMQRLDIDALLLFDISSNDSTLSSITPDEGYTQKEAEEYTISNKDEREVIQRAIKLRRGQQNFRKELLKKYNNTCLITGCKITDILEAAHINPYRGNQDNHTSNGLLLRADIHTLFDLNLLGINPENFRVIIADKLKGSEYEQYHNKILNIDKEDISIEAIRKKWGIYKM</sequence>
<evidence type="ECO:0000259" key="1">
    <source>
        <dbReference type="Pfam" id="PF13391"/>
    </source>
</evidence>
<dbReference type="RefSeq" id="WP_024564466.1">
    <property type="nucleotide sequence ID" value="NZ_CP007547.1"/>
</dbReference>
<organism evidence="2 3">
    <name type="scientific">Elizabethkingia anophelis NUHP1</name>
    <dbReference type="NCBI Taxonomy" id="1338011"/>
    <lineage>
        <taxon>Bacteria</taxon>
        <taxon>Pseudomonadati</taxon>
        <taxon>Bacteroidota</taxon>
        <taxon>Flavobacteriia</taxon>
        <taxon>Flavobacteriales</taxon>
        <taxon>Weeksellaceae</taxon>
        <taxon>Elizabethkingia</taxon>
    </lineage>
</organism>
<dbReference type="STRING" id="1338011.BD94_1859"/>
<accession>A0A077EHK3</accession>
<evidence type="ECO:0000313" key="3">
    <source>
        <dbReference type="Proteomes" id="UP000028933"/>
    </source>
</evidence>
<dbReference type="InterPro" id="IPR003615">
    <property type="entry name" value="HNH_nuc"/>
</dbReference>
<evidence type="ECO:0000313" key="2">
    <source>
        <dbReference type="EMBL" id="AIL45634.1"/>
    </source>
</evidence>